<dbReference type="EMBL" id="VIEB01000348">
    <property type="protein sequence ID" value="TQD94213.1"/>
    <property type="molecule type" value="Genomic_DNA"/>
</dbReference>
<protein>
    <submittedName>
        <fullName evidence="1">Uncharacterized protein</fullName>
    </submittedName>
</protein>
<sequence>MKLNNNFLNSYTEIQDIRPTIPLSSGVRTILPSQPRTYATTVAGTCRTGRGEGSSARVFFLNWEKLEIWDLTREKSYRKIFGGAFWVSRRGGDKLSLRRNTAVFMPLVVDDGEHTHVAATGAMMDIMASTLPACSFSTVKRSLTLTRLSSLFLLSSFSLPHLLLHLRACPPVISLTLFWWDPR</sequence>
<evidence type="ECO:0000313" key="1">
    <source>
        <dbReference type="EMBL" id="TQD94213.1"/>
    </source>
</evidence>
<dbReference type="Proteomes" id="UP000315295">
    <property type="component" value="Unassembled WGS sequence"/>
</dbReference>
<organism evidence="1 2">
    <name type="scientific">Malus baccata</name>
    <name type="common">Siberian crab apple</name>
    <name type="synonym">Pyrus baccata</name>
    <dbReference type="NCBI Taxonomy" id="106549"/>
    <lineage>
        <taxon>Eukaryota</taxon>
        <taxon>Viridiplantae</taxon>
        <taxon>Streptophyta</taxon>
        <taxon>Embryophyta</taxon>
        <taxon>Tracheophyta</taxon>
        <taxon>Spermatophyta</taxon>
        <taxon>Magnoliopsida</taxon>
        <taxon>eudicotyledons</taxon>
        <taxon>Gunneridae</taxon>
        <taxon>Pentapetalae</taxon>
        <taxon>rosids</taxon>
        <taxon>fabids</taxon>
        <taxon>Rosales</taxon>
        <taxon>Rosaceae</taxon>
        <taxon>Amygdaloideae</taxon>
        <taxon>Maleae</taxon>
        <taxon>Malus</taxon>
    </lineage>
</organism>
<keyword evidence="2" id="KW-1185">Reference proteome</keyword>
<dbReference type="AlphaFoldDB" id="A0A540M631"/>
<gene>
    <name evidence="1" type="ORF">C1H46_020165</name>
</gene>
<accession>A0A540M631</accession>
<name>A0A540M631_MALBA</name>
<evidence type="ECO:0000313" key="2">
    <source>
        <dbReference type="Proteomes" id="UP000315295"/>
    </source>
</evidence>
<comment type="caution">
    <text evidence="1">The sequence shown here is derived from an EMBL/GenBank/DDBJ whole genome shotgun (WGS) entry which is preliminary data.</text>
</comment>
<reference evidence="1 2" key="1">
    <citation type="journal article" date="2019" name="G3 (Bethesda)">
        <title>Sequencing of a Wild Apple (Malus baccata) Genome Unravels the Differences Between Cultivated and Wild Apple Species Regarding Disease Resistance and Cold Tolerance.</title>
        <authorList>
            <person name="Chen X."/>
        </authorList>
    </citation>
    <scope>NUCLEOTIDE SEQUENCE [LARGE SCALE GENOMIC DNA]</scope>
    <source>
        <strain evidence="2">cv. Shandingzi</strain>
        <tissue evidence="1">Leaves</tissue>
    </source>
</reference>
<proteinExistence type="predicted"/>